<evidence type="ECO:0000313" key="11">
    <source>
        <dbReference type="Proteomes" id="UP000230750"/>
    </source>
</evidence>
<evidence type="ECO:0000256" key="2">
    <source>
        <dbReference type="ARBA" id="ARBA00022553"/>
    </source>
</evidence>
<keyword evidence="11" id="KW-1185">Reference proteome</keyword>
<dbReference type="Proteomes" id="UP000230750">
    <property type="component" value="Unassembled WGS sequence"/>
</dbReference>
<feature type="region of interest" description="Disordered" evidence="7">
    <location>
        <begin position="335"/>
        <end position="361"/>
    </location>
</feature>
<dbReference type="Pfam" id="PF25987">
    <property type="entry name" value="PRRT3"/>
    <property type="match status" value="1"/>
</dbReference>
<dbReference type="InterPro" id="IPR052836">
    <property type="entry name" value="PRRT_domain-containing"/>
</dbReference>
<evidence type="ECO:0000256" key="4">
    <source>
        <dbReference type="ARBA" id="ARBA00022729"/>
    </source>
</evidence>
<dbReference type="STRING" id="307972.A0A2G8JYX7"/>
<feature type="compositionally biased region" description="Polar residues" evidence="7">
    <location>
        <begin position="216"/>
        <end position="229"/>
    </location>
</feature>
<feature type="transmembrane region" description="Helical" evidence="8">
    <location>
        <begin position="97"/>
        <end position="121"/>
    </location>
</feature>
<keyword evidence="6 8" id="KW-0472">Membrane</keyword>
<keyword evidence="5 8" id="KW-1133">Transmembrane helix</keyword>
<evidence type="ECO:0000256" key="3">
    <source>
        <dbReference type="ARBA" id="ARBA00022692"/>
    </source>
</evidence>
<keyword evidence="2" id="KW-0597">Phosphoprotein</keyword>
<evidence type="ECO:0000256" key="5">
    <source>
        <dbReference type="ARBA" id="ARBA00022989"/>
    </source>
</evidence>
<feature type="transmembrane region" description="Helical" evidence="8">
    <location>
        <begin position="133"/>
        <end position="155"/>
    </location>
</feature>
<evidence type="ECO:0000259" key="9">
    <source>
        <dbReference type="Pfam" id="PF25987"/>
    </source>
</evidence>
<evidence type="ECO:0000256" key="6">
    <source>
        <dbReference type="ARBA" id="ARBA00023136"/>
    </source>
</evidence>
<comment type="caution">
    <text evidence="10">The sequence shown here is derived from an EMBL/GenBank/DDBJ whole genome shotgun (WGS) entry which is preliminary data.</text>
</comment>
<dbReference type="InterPro" id="IPR059081">
    <property type="entry name" value="PRRT3-4"/>
</dbReference>
<feature type="compositionally biased region" description="Polar residues" evidence="7">
    <location>
        <begin position="342"/>
        <end position="361"/>
    </location>
</feature>
<sequence>MITIHFLLSLISDTLLGFFAQTFFLTLICQVSFIIWGLFLSISFMIIFRRLYRSTVRIYRESVRLSISKRSLSLTTQSRVRPTVRMPRNSWGNAIKLSLLIAFLGVLTALLQLYGIIVVYSPVAGVTPEPWPWWAYQFVFRCVELAMCFTMSYVATQPFRYTRDGQEKDPRACCYCCASKKEEEADESAYWAEYFAAASPETFLPKREPPPANGNHLATQTSWNGPGSNVNDASVYDANSLKKLLHKGRRFKPLTKSSSIQNLDSDDLSQRKVTSQSFSSFGIFFNQDSAQVIRNDLAAPQAPAKNYNMNSNHKYAKAHHRSSPALTLLLAAEEDATRTQTDKSTSPMSVTTPLLTRESTF</sequence>
<gene>
    <name evidence="10" type="ORF">BSL78_22206</name>
</gene>
<dbReference type="OrthoDB" id="10066605at2759"/>
<dbReference type="PANTHER" id="PTHR35578">
    <property type="entry name" value="PROLINE-RICH TRANSMEMBRANE PROTEIN 4-RELATED"/>
    <property type="match status" value="1"/>
</dbReference>
<proteinExistence type="predicted"/>
<feature type="transmembrane region" description="Helical" evidence="8">
    <location>
        <begin position="33"/>
        <end position="52"/>
    </location>
</feature>
<keyword evidence="3 8" id="KW-0812">Transmembrane</keyword>
<evidence type="ECO:0000256" key="7">
    <source>
        <dbReference type="SAM" id="MobiDB-lite"/>
    </source>
</evidence>
<evidence type="ECO:0000256" key="8">
    <source>
        <dbReference type="SAM" id="Phobius"/>
    </source>
</evidence>
<feature type="region of interest" description="Disordered" evidence="7">
    <location>
        <begin position="205"/>
        <end position="229"/>
    </location>
</feature>
<organism evidence="10 11">
    <name type="scientific">Stichopus japonicus</name>
    <name type="common">Sea cucumber</name>
    <dbReference type="NCBI Taxonomy" id="307972"/>
    <lineage>
        <taxon>Eukaryota</taxon>
        <taxon>Metazoa</taxon>
        <taxon>Echinodermata</taxon>
        <taxon>Eleutherozoa</taxon>
        <taxon>Echinozoa</taxon>
        <taxon>Holothuroidea</taxon>
        <taxon>Aspidochirotacea</taxon>
        <taxon>Aspidochirotida</taxon>
        <taxon>Stichopodidae</taxon>
        <taxon>Apostichopus</taxon>
    </lineage>
</organism>
<feature type="domain" description="Proline-rich transmembrane protein 3/4" evidence="9">
    <location>
        <begin position="2"/>
        <end position="168"/>
    </location>
</feature>
<dbReference type="AlphaFoldDB" id="A0A2G8JYX7"/>
<accession>A0A2G8JYX7</accession>
<dbReference type="EMBL" id="MRZV01001069">
    <property type="protein sequence ID" value="PIK40943.1"/>
    <property type="molecule type" value="Genomic_DNA"/>
</dbReference>
<reference evidence="10 11" key="1">
    <citation type="journal article" date="2017" name="PLoS Biol.">
        <title>The sea cucumber genome provides insights into morphological evolution and visceral regeneration.</title>
        <authorList>
            <person name="Zhang X."/>
            <person name="Sun L."/>
            <person name="Yuan J."/>
            <person name="Sun Y."/>
            <person name="Gao Y."/>
            <person name="Zhang L."/>
            <person name="Li S."/>
            <person name="Dai H."/>
            <person name="Hamel J.F."/>
            <person name="Liu C."/>
            <person name="Yu Y."/>
            <person name="Liu S."/>
            <person name="Lin W."/>
            <person name="Guo K."/>
            <person name="Jin S."/>
            <person name="Xu P."/>
            <person name="Storey K.B."/>
            <person name="Huan P."/>
            <person name="Zhang T."/>
            <person name="Zhou Y."/>
            <person name="Zhang J."/>
            <person name="Lin C."/>
            <person name="Li X."/>
            <person name="Xing L."/>
            <person name="Huo D."/>
            <person name="Sun M."/>
            <person name="Wang L."/>
            <person name="Mercier A."/>
            <person name="Li F."/>
            <person name="Yang H."/>
            <person name="Xiang J."/>
        </authorList>
    </citation>
    <scope>NUCLEOTIDE SEQUENCE [LARGE SCALE GENOMIC DNA]</scope>
    <source>
        <strain evidence="10">Shaxun</strain>
        <tissue evidence="10">Muscle</tissue>
    </source>
</reference>
<protein>
    <submittedName>
        <fullName evidence="10">Putative proline-rich transmembrane protein 4 isoform X2</fullName>
    </submittedName>
</protein>
<comment type="subcellular location">
    <subcellularLocation>
        <location evidence="1">Membrane</location>
        <topology evidence="1">Multi-pass membrane protein</topology>
    </subcellularLocation>
</comment>
<keyword evidence="4" id="KW-0732">Signal</keyword>
<evidence type="ECO:0000313" key="10">
    <source>
        <dbReference type="EMBL" id="PIK40943.1"/>
    </source>
</evidence>
<feature type="transmembrane region" description="Helical" evidence="8">
    <location>
        <begin position="7"/>
        <end position="27"/>
    </location>
</feature>
<name>A0A2G8JYX7_STIJA</name>
<evidence type="ECO:0000256" key="1">
    <source>
        <dbReference type="ARBA" id="ARBA00004141"/>
    </source>
</evidence>
<dbReference type="PANTHER" id="PTHR35578:SF6">
    <property type="entry name" value="PROLINE-RICH TRANSMEMBRANE PROTEIN 4"/>
    <property type="match status" value="1"/>
</dbReference>